<gene>
    <name evidence="1" type="ORF">GP2143_03064</name>
</gene>
<dbReference type="AlphaFoldDB" id="A0YEN4"/>
<organism evidence="1 2">
    <name type="scientific">marine gamma proteobacterium HTCC2143</name>
    <dbReference type="NCBI Taxonomy" id="247633"/>
    <lineage>
        <taxon>Bacteria</taxon>
        <taxon>Pseudomonadati</taxon>
        <taxon>Pseudomonadota</taxon>
        <taxon>Gammaproteobacteria</taxon>
        <taxon>Cellvibrionales</taxon>
        <taxon>Spongiibacteraceae</taxon>
        <taxon>BD1-7 clade</taxon>
    </lineage>
</organism>
<dbReference type="Proteomes" id="UP000004931">
    <property type="component" value="Unassembled WGS sequence"/>
</dbReference>
<protein>
    <submittedName>
        <fullName evidence="1">Uncharacterized protein</fullName>
    </submittedName>
</protein>
<dbReference type="EMBL" id="AAVT01000006">
    <property type="protein sequence ID" value="EAW30870.1"/>
    <property type="molecule type" value="Genomic_DNA"/>
</dbReference>
<keyword evidence="2" id="KW-1185">Reference proteome</keyword>
<sequence>MGCVYSAKNRGNTMNSFQDDLSVIAEELKSQRDVLALKMHLAAAEVKDEWTELEKKWENFDARSEQVKETLDETVGEVGDDLKELSNDLKDGYKRIRQLLK</sequence>
<comment type="caution">
    <text evidence="1">The sequence shown here is derived from an EMBL/GenBank/DDBJ whole genome shotgun (WGS) entry which is preliminary data.</text>
</comment>
<proteinExistence type="predicted"/>
<accession>A0YEN4</accession>
<evidence type="ECO:0000313" key="2">
    <source>
        <dbReference type="Proteomes" id="UP000004931"/>
    </source>
</evidence>
<dbReference type="eggNOG" id="ENOG5033B9C">
    <property type="taxonomic scope" value="Bacteria"/>
</dbReference>
<dbReference type="STRING" id="247633.GP2143_03064"/>
<evidence type="ECO:0000313" key="1">
    <source>
        <dbReference type="EMBL" id="EAW30870.1"/>
    </source>
</evidence>
<reference evidence="1 2" key="1">
    <citation type="journal article" date="2010" name="J. Bacteriol.">
        <title>Genome sequence of the oligotrophic marine Gammaproteobacterium HTCC2143, isolated from the Oregon Coast.</title>
        <authorList>
            <person name="Oh H.M."/>
            <person name="Kang I."/>
            <person name="Ferriera S."/>
            <person name="Giovannoni S.J."/>
            <person name="Cho J.C."/>
        </authorList>
    </citation>
    <scope>NUCLEOTIDE SEQUENCE [LARGE SCALE GENOMIC DNA]</scope>
    <source>
        <strain evidence="1 2">HTCC2143</strain>
    </source>
</reference>
<name>A0YEN4_9GAMM</name>